<dbReference type="InterPro" id="IPR024983">
    <property type="entry name" value="CHAT_dom"/>
</dbReference>
<feature type="chain" id="PRO_5022988600" evidence="1">
    <location>
        <begin position="23"/>
        <end position="842"/>
    </location>
</feature>
<dbReference type="AlphaFoldDB" id="A0A5B8L087"/>
<feature type="domain" description="CHAT" evidence="2">
    <location>
        <begin position="516"/>
        <end position="836"/>
    </location>
</feature>
<gene>
    <name evidence="3" type="ORF">FQ775_14240</name>
</gene>
<evidence type="ECO:0000256" key="1">
    <source>
        <dbReference type="SAM" id="SignalP"/>
    </source>
</evidence>
<dbReference type="Proteomes" id="UP000321389">
    <property type="component" value="Chromosome"/>
</dbReference>
<accession>A0A5B8L087</accession>
<name>A0A5B8L087_9HYPH</name>
<evidence type="ECO:0000259" key="2">
    <source>
        <dbReference type="Pfam" id="PF12770"/>
    </source>
</evidence>
<keyword evidence="1" id="KW-0732">Signal</keyword>
<dbReference type="KEGG" id="niy:FQ775_14240"/>
<protein>
    <submittedName>
        <fullName evidence="3">CHAT domain-containing protein</fullName>
    </submittedName>
</protein>
<dbReference type="InterPro" id="IPR011990">
    <property type="entry name" value="TPR-like_helical_dom_sf"/>
</dbReference>
<reference evidence="3" key="1">
    <citation type="submission" date="2020-04" db="EMBL/GenBank/DDBJ databases">
        <title>Nitratireductor sp. nov. isolated from mangrove soil.</title>
        <authorList>
            <person name="Ye Y."/>
        </authorList>
    </citation>
    <scope>NUCLEOTIDE SEQUENCE</scope>
    <source>
        <strain evidence="3">SY7</strain>
    </source>
</reference>
<feature type="signal peptide" evidence="1">
    <location>
        <begin position="1"/>
        <end position="22"/>
    </location>
</feature>
<dbReference type="Pfam" id="PF12770">
    <property type="entry name" value="CHAT"/>
    <property type="match status" value="1"/>
</dbReference>
<evidence type="ECO:0000313" key="3">
    <source>
        <dbReference type="EMBL" id="QDZ01444.1"/>
    </source>
</evidence>
<dbReference type="SUPFAM" id="SSF48452">
    <property type="entry name" value="TPR-like"/>
    <property type="match status" value="1"/>
</dbReference>
<proteinExistence type="predicted"/>
<evidence type="ECO:0000313" key="4">
    <source>
        <dbReference type="Proteomes" id="UP000321389"/>
    </source>
</evidence>
<dbReference type="Gene3D" id="1.25.40.10">
    <property type="entry name" value="Tetratricopeptide repeat domain"/>
    <property type="match status" value="1"/>
</dbReference>
<dbReference type="EMBL" id="CP042301">
    <property type="protein sequence ID" value="QDZ01444.1"/>
    <property type="molecule type" value="Genomic_DNA"/>
</dbReference>
<keyword evidence="4" id="KW-1185">Reference proteome</keyword>
<dbReference type="RefSeq" id="WP_146300089.1">
    <property type="nucleotide sequence ID" value="NZ_CP042301.2"/>
</dbReference>
<sequence length="842" mass="89593">MIRFAACVTIVAALLCSLVLGAATQDFVELDSAATEAFELRRFAEAGRLAAQALAAADAEGLADTDPRRLDALGVLAGTAQWFGDLDAEEGHLHAILAVMKANFGGPGNINSAFAMEALSYLHARAGRPDAAEAMLAEVVALREPFIIDGNDPFETVHLAIRARIALERGDWANAYDGFTQVVDRIAAAGAVPQRDMRGFVFETDSWTFLGLVRAAWGLTGGAEGDGAGPADEAFRAMQWKWRTSAASALLRAAARPYAEDEARTEAQRELEAKRAELDDLVERHANFPQTRAKTPEQLALEQELEQALARQDTGAQVRAMQRSLELTQKLVQLMQACPTGCEAEMARLQADIAQAANPDQDAGTEIAELQRQLEQATDPAEDAAFHEEWNRLGAEMRRKQAAFEKLQRAFDERYVKVGDGPDRSAAFLAEPDPIGIAEAQALLGPDDALLAYLVADEMSFVWAISAESISWAPVPVAAHELLSRVSLLVHGADPNGSVRGARALTTPEAGFDLDEAHALFRLLVGPVDKALAGKGHVYLVPTGPLTALPFHALVTEPPDPALKGAEALHGAAWLARRHAVTVLPSVVSLRAVGAFAEKRRAPDPFVGFGDPLLDGDGDDGRRGLSQFFDGARADLAQLRRLAPLPDTAEELHAVAQAVGAGAEAVLLGERATEASVKNMAVGNYRVVHFATHGLVAGELRGLAEPAIVLSPPDRPTVEDDGLLTAGEIAALALNADWVVLSACNTAAASAAGAEAFSGLARAFFHAGARSLLVSYWPVYSRAAVTLTTGAFDALADDPGIGRAEALRRSMLALIESGQPAQLEPRYWAPFVVMGEGAPRRR</sequence>
<dbReference type="OrthoDB" id="580982at2"/>
<organism evidence="3 4">
    <name type="scientific">Nitratireductor mangrovi</name>
    <dbReference type="NCBI Taxonomy" id="2599600"/>
    <lineage>
        <taxon>Bacteria</taxon>
        <taxon>Pseudomonadati</taxon>
        <taxon>Pseudomonadota</taxon>
        <taxon>Alphaproteobacteria</taxon>
        <taxon>Hyphomicrobiales</taxon>
        <taxon>Phyllobacteriaceae</taxon>
        <taxon>Nitratireductor</taxon>
    </lineage>
</organism>